<accession>A0A1R0GYR1</accession>
<proteinExistence type="predicted"/>
<dbReference type="AlphaFoldDB" id="A0A1R0GYR1"/>
<comment type="caution">
    <text evidence="1">The sequence shown here is derived from an EMBL/GenBank/DDBJ whole genome shotgun (WGS) entry which is preliminary data.</text>
</comment>
<dbReference type="EMBL" id="LSSL01001994">
    <property type="protein sequence ID" value="OLY82017.1"/>
    <property type="molecule type" value="Genomic_DNA"/>
</dbReference>
<reference evidence="1 2" key="1">
    <citation type="journal article" date="2016" name="Mol. Biol. Evol.">
        <title>Genome-Wide Survey of Gut Fungi (Harpellales) Reveals the First Horizontally Transferred Ubiquitin Gene from a Mosquito Host.</title>
        <authorList>
            <person name="Wang Y."/>
            <person name="White M.M."/>
            <person name="Kvist S."/>
            <person name="Moncalvo J.M."/>
        </authorList>
    </citation>
    <scope>NUCLEOTIDE SEQUENCE [LARGE SCALE GENOMIC DNA]</scope>
    <source>
        <strain evidence="1 2">ALG-7-W6</strain>
    </source>
</reference>
<name>A0A1R0GYR1_9FUNG</name>
<evidence type="ECO:0000313" key="2">
    <source>
        <dbReference type="Proteomes" id="UP000187455"/>
    </source>
</evidence>
<gene>
    <name evidence="1" type="ORF">AYI68_g3871</name>
</gene>
<organism evidence="1 2">
    <name type="scientific">Smittium mucronatum</name>
    <dbReference type="NCBI Taxonomy" id="133383"/>
    <lineage>
        <taxon>Eukaryota</taxon>
        <taxon>Fungi</taxon>
        <taxon>Fungi incertae sedis</taxon>
        <taxon>Zoopagomycota</taxon>
        <taxon>Kickxellomycotina</taxon>
        <taxon>Harpellomycetes</taxon>
        <taxon>Harpellales</taxon>
        <taxon>Legeriomycetaceae</taxon>
        <taxon>Smittium</taxon>
    </lineage>
</organism>
<dbReference type="Gene3D" id="3.40.1310.20">
    <property type="match status" value="1"/>
</dbReference>
<dbReference type="SUPFAM" id="SSF55464">
    <property type="entry name" value="Origin of replication-binding domain, RBD-like"/>
    <property type="match status" value="1"/>
</dbReference>
<sequence length="390" mass="43988">MSSSPVYSSDHSESLSCGEVFEYDYSFSDTDPEFVPFESGRELDSDGSLDSECAEDSFPVVLTSRQSSSISNDTMMSGFSGFEDDNLDPQTPALTVGSSSRSSRLTSSFILDEATESRIRVPVVEKKDLDGLQFFLTYENCDLSVKEVLAALDELAQSGKLYKKGKKVKILRHAISRGTRDDGSSVIYAYICLDSRLHSRNMAIFDILNRHGEYRNVSSKADVFSLIAMYDDRISNIPSKELGISKARVAQQLMRITSVKQGVEIVENSDYYAHDYLMNPQKFNQIFQYRVQKNTDKPKKNYKFISVPEIEYWKTVKKILSLHIEGRPGIGKTELANSLFDSPLIVTSIYDLENITPETDGLVFDDMDFRKELIPNQKFLADVPTPRTIT</sequence>
<keyword evidence="2" id="KW-1185">Reference proteome</keyword>
<dbReference type="STRING" id="133383.A0A1R0GYR1"/>
<dbReference type="Proteomes" id="UP000187455">
    <property type="component" value="Unassembled WGS sequence"/>
</dbReference>
<feature type="non-terminal residue" evidence="1">
    <location>
        <position position="390"/>
    </location>
</feature>
<protein>
    <submittedName>
        <fullName evidence="1">Uncharacterized protein</fullName>
    </submittedName>
</protein>
<evidence type="ECO:0000313" key="1">
    <source>
        <dbReference type="EMBL" id="OLY82017.1"/>
    </source>
</evidence>